<keyword evidence="14" id="KW-0963">Cytoplasm</keyword>
<dbReference type="InterPro" id="IPR007197">
    <property type="entry name" value="rSAM"/>
</dbReference>
<comment type="function">
    <text evidence="1 14">Catalyzes the methylthiolation of N6-(dimethylallyl)adenosine (i(6)A), leading to the formation of 2-methylthio-N6-(dimethylallyl)adenosine (ms(2)i(6)A) at position 37 in tRNAs that read codons beginning with uridine.</text>
</comment>
<dbReference type="Gene3D" id="3.80.30.20">
    <property type="entry name" value="tm_1862 like domain"/>
    <property type="match status" value="1"/>
</dbReference>
<dbReference type="Pfam" id="PF01938">
    <property type="entry name" value="TRAM"/>
    <property type="match status" value="1"/>
</dbReference>
<dbReference type="Gene3D" id="3.40.50.12160">
    <property type="entry name" value="Methylthiotransferase, N-terminal domain"/>
    <property type="match status" value="1"/>
</dbReference>
<dbReference type="SFLD" id="SFLDF00273">
    <property type="entry name" value="(dimethylallyl)adenosine_tRNA"/>
    <property type="match status" value="1"/>
</dbReference>
<evidence type="ECO:0000259" key="15">
    <source>
        <dbReference type="PROSITE" id="PS50926"/>
    </source>
</evidence>
<dbReference type="SUPFAM" id="SSF102114">
    <property type="entry name" value="Radical SAM enzymes"/>
    <property type="match status" value="1"/>
</dbReference>
<dbReference type="InterPro" id="IPR023404">
    <property type="entry name" value="rSAM_horseshoe"/>
</dbReference>
<evidence type="ECO:0000256" key="14">
    <source>
        <dbReference type="HAMAP-Rule" id="MF_01864"/>
    </source>
</evidence>
<dbReference type="SFLD" id="SFLDG01082">
    <property type="entry name" value="B12-binding_domain_containing"/>
    <property type="match status" value="1"/>
</dbReference>
<comment type="subunit">
    <text evidence="14">Monomer.</text>
</comment>
<dbReference type="Pfam" id="PF00919">
    <property type="entry name" value="UPF0004"/>
    <property type="match status" value="1"/>
</dbReference>
<dbReference type="InterPro" id="IPR020612">
    <property type="entry name" value="Methylthiotransferase_CS"/>
</dbReference>
<comment type="catalytic activity">
    <reaction evidence="10 14">
        <text>N(6)-dimethylallyladenosine(37) in tRNA + (sulfur carrier)-SH + AH2 + 2 S-adenosyl-L-methionine = 2-methylsulfanyl-N(6)-dimethylallyladenosine(37) in tRNA + (sulfur carrier)-H + 5'-deoxyadenosine + L-methionine + A + S-adenosyl-L-homocysteine + 2 H(+)</text>
        <dbReference type="Rhea" id="RHEA:37067"/>
        <dbReference type="Rhea" id="RHEA-COMP:10375"/>
        <dbReference type="Rhea" id="RHEA-COMP:10376"/>
        <dbReference type="Rhea" id="RHEA-COMP:14737"/>
        <dbReference type="Rhea" id="RHEA-COMP:14739"/>
        <dbReference type="ChEBI" id="CHEBI:13193"/>
        <dbReference type="ChEBI" id="CHEBI:15378"/>
        <dbReference type="ChEBI" id="CHEBI:17319"/>
        <dbReference type="ChEBI" id="CHEBI:17499"/>
        <dbReference type="ChEBI" id="CHEBI:29917"/>
        <dbReference type="ChEBI" id="CHEBI:57844"/>
        <dbReference type="ChEBI" id="CHEBI:57856"/>
        <dbReference type="ChEBI" id="CHEBI:59789"/>
        <dbReference type="ChEBI" id="CHEBI:64428"/>
        <dbReference type="ChEBI" id="CHEBI:74415"/>
        <dbReference type="ChEBI" id="CHEBI:74417"/>
        <dbReference type="EC" id="2.8.4.3"/>
    </reaction>
</comment>
<feature type="binding site" evidence="14">
    <location>
        <position position="179"/>
    </location>
    <ligand>
        <name>[4Fe-4S] cluster</name>
        <dbReference type="ChEBI" id="CHEBI:49883"/>
        <label>2</label>
        <note>4Fe-4S-S-AdoMet</note>
    </ligand>
</feature>
<evidence type="ECO:0000256" key="12">
    <source>
        <dbReference type="ARBA" id="ARBA00080698"/>
    </source>
</evidence>
<feature type="binding site" evidence="14">
    <location>
        <position position="29"/>
    </location>
    <ligand>
        <name>[4Fe-4S] cluster</name>
        <dbReference type="ChEBI" id="CHEBI:49883"/>
        <label>1</label>
    </ligand>
</feature>
<dbReference type="FunFam" id="3.40.50.12160:FF:000003">
    <property type="entry name" value="CDK5 regulatory subunit-associated protein 1"/>
    <property type="match status" value="1"/>
</dbReference>
<sequence>MEQTVEIKSKININPSRVGKKYYVKTFGCQMNVHDSEKIAGMFELDGMIKANSEENADVLFINTCTIRENADDKLYGTLGQLKQWKSKQTDRKLLVGGCAAQKDKTLVRDRAPWVDVVLGTHNLTNIINLLNQSEDWGPLTEVVDEIEQMPTDAPSIRESESSAWLTIQIGCNNSCTFCIVPSVRGPEISRRPGDIINEAKLLVDTGVKEITLLGQNVNSYGRDLKIDNKSSPYFANLLRQLNEIDGLQRIRFTSPHPKDFKEETIFAVRDLDKVCNQIHVPLQSGSSKLLSKMHRGYNKERFIQKIDMIKSIIPDVSLTTDIIVGFPGETDEDFSDTMDIVNYAEFDSIYMFQFSPRPGTAAYDMEEDFVNKEMITKRFQYLKDKQTDISSRRLKRFIGTSQSVLIENTSKKNDNIFTGKINSGQITHIDKTGVSVGDIVNVNIVDSTPFYLKAEKI</sequence>
<evidence type="ECO:0000259" key="16">
    <source>
        <dbReference type="PROSITE" id="PS51449"/>
    </source>
</evidence>
<dbReference type="InterPro" id="IPR058240">
    <property type="entry name" value="rSAM_sf"/>
</dbReference>
<evidence type="ECO:0000256" key="11">
    <source>
        <dbReference type="ARBA" id="ARBA00068570"/>
    </source>
</evidence>
<dbReference type="CDD" id="cd01335">
    <property type="entry name" value="Radical_SAM"/>
    <property type="match status" value="1"/>
</dbReference>
<evidence type="ECO:0000256" key="8">
    <source>
        <dbReference type="ARBA" id="ARBA00023014"/>
    </source>
</evidence>
<evidence type="ECO:0000256" key="3">
    <source>
        <dbReference type="ARBA" id="ARBA00022679"/>
    </source>
</evidence>
<dbReference type="PROSITE" id="PS51918">
    <property type="entry name" value="RADICAL_SAM"/>
    <property type="match status" value="1"/>
</dbReference>
<dbReference type="NCBIfam" id="TIGR00089">
    <property type="entry name" value="MiaB/RimO family radical SAM methylthiotransferase"/>
    <property type="match status" value="1"/>
</dbReference>
<dbReference type="InterPro" id="IPR005839">
    <property type="entry name" value="Methylthiotransferase"/>
</dbReference>
<dbReference type="FunFam" id="3.80.30.20:FF:000001">
    <property type="entry name" value="tRNA-2-methylthio-N(6)-dimethylallyladenosine synthase 2"/>
    <property type="match status" value="1"/>
</dbReference>
<evidence type="ECO:0000256" key="13">
    <source>
        <dbReference type="ARBA" id="ARBA00081141"/>
    </source>
</evidence>
<evidence type="ECO:0000256" key="6">
    <source>
        <dbReference type="ARBA" id="ARBA00022723"/>
    </source>
</evidence>
<dbReference type="GO" id="GO:0005829">
    <property type="term" value="C:cytosol"/>
    <property type="evidence" value="ECO:0007669"/>
    <property type="project" value="TreeGrafter"/>
</dbReference>
<protein>
    <recommendedName>
        <fullName evidence="11 14">tRNA-2-methylthio-N(6)-dimethylallyladenosine synthase</fullName>
        <ecNumber evidence="9 14">2.8.4.3</ecNumber>
    </recommendedName>
    <alternativeName>
        <fullName evidence="13 14">(Dimethylallyl)adenosine tRNA methylthiotransferase MiaB</fullName>
    </alternativeName>
    <alternativeName>
        <fullName evidence="12 14">tRNA-i(6)A37 methylthiotransferase</fullName>
    </alternativeName>
</protein>
<evidence type="ECO:0000256" key="5">
    <source>
        <dbReference type="ARBA" id="ARBA00022694"/>
    </source>
</evidence>
<dbReference type="PROSITE" id="PS01278">
    <property type="entry name" value="MTTASE_RADICAL"/>
    <property type="match status" value="1"/>
</dbReference>
<keyword evidence="8 14" id="KW-0411">Iron-sulfur</keyword>
<dbReference type="InterPro" id="IPR006463">
    <property type="entry name" value="MiaB_methiolase"/>
</dbReference>
<evidence type="ECO:0000256" key="1">
    <source>
        <dbReference type="ARBA" id="ARBA00003234"/>
    </source>
</evidence>
<keyword evidence="2 14" id="KW-0004">4Fe-4S</keyword>
<dbReference type="NCBIfam" id="TIGR01574">
    <property type="entry name" value="miaB-methiolase"/>
    <property type="match status" value="1"/>
</dbReference>
<dbReference type="InterPro" id="IPR013848">
    <property type="entry name" value="Methylthiotransferase_N"/>
</dbReference>
<keyword evidence="4 14" id="KW-0949">S-adenosyl-L-methionine</keyword>
<dbReference type="SMART" id="SM00729">
    <property type="entry name" value="Elp3"/>
    <property type="match status" value="1"/>
</dbReference>
<name>S5DQH0_9ACTN</name>
<reference evidence="18" key="1">
    <citation type="journal article" date="2013" name="Sci. Rep.">
        <title>Metagenomics uncovers a new group of low GC and ultra-small marine Actinobacteria.</title>
        <authorList>
            <person name="Ghai R."/>
            <person name="Mizuno C.M."/>
            <person name="Picazo A."/>
            <person name="Camacho A."/>
            <person name="Rodriguez-Valera F."/>
        </authorList>
    </citation>
    <scope>NUCLEOTIDE SEQUENCE</scope>
</reference>
<evidence type="ECO:0000259" key="17">
    <source>
        <dbReference type="PROSITE" id="PS51918"/>
    </source>
</evidence>
<evidence type="ECO:0000256" key="4">
    <source>
        <dbReference type="ARBA" id="ARBA00022691"/>
    </source>
</evidence>
<dbReference type="InterPro" id="IPR006638">
    <property type="entry name" value="Elp3/MiaA/NifB-like_rSAM"/>
</dbReference>
<comment type="cofactor">
    <cofactor evidence="14">
        <name>[4Fe-4S] cluster</name>
        <dbReference type="ChEBI" id="CHEBI:49883"/>
    </cofactor>
    <text evidence="14">Binds 2 [4Fe-4S] clusters. One cluster is coordinated with 3 cysteines and an exchangeable S-adenosyl-L-methionine.</text>
</comment>
<evidence type="ECO:0000256" key="10">
    <source>
        <dbReference type="ARBA" id="ARBA00051425"/>
    </source>
</evidence>
<feature type="binding site" evidence="14">
    <location>
        <position position="176"/>
    </location>
    <ligand>
        <name>[4Fe-4S] cluster</name>
        <dbReference type="ChEBI" id="CHEBI:49883"/>
        <label>2</label>
        <note>4Fe-4S-S-AdoMet</note>
    </ligand>
</feature>
<feature type="domain" description="TRAM" evidence="15">
    <location>
        <begin position="396"/>
        <end position="458"/>
    </location>
</feature>
<dbReference type="EC" id="2.8.4.3" evidence="9 14"/>
<dbReference type="EMBL" id="KC811123">
    <property type="protein sequence ID" value="AGQ19115.1"/>
    <property type="molecule type" value="Genomic_DNA"/>
</dbReference>
<feature type="binding site" evidence="14">
    <location>
        <position position="65"/>
    </location>
    <ligand>
        <name>[4Fe-4S] cluster</name>
        <dbReference type="ChEBI" id="CHEBI:49883"/>
        <label>1</label>
    </ligand>
</feature>
<dbReference type="AlphaFoldDB" id="S5DQH0"/>
<dbReference type="HAMAP" id="MF_01864">
    <property type="entry name" value="tRNA_metthiotr_MiaB"/>
    <property type="match status" value="1"/>
</dbReference>
<dbReference type="SFLD" id="SFLDG01061">
    <property type="entry name" value="methylthiotransferase"/>
    <property type="match status" value="1"/>
</dbReference>
<dbReference type="GO" id="GO:0051539">
    <property type="term" value="F:4 iron, 4 sulfur cluster binding"/>
    <property type="evidence" value="ECO:0007669"/>
    <property type="project" value="UniProtKB-UniRule"/>
</dbReference>
<gene>
    <name evidence="14" type="primary">miaB</name>
</gene>
<keyword evidence="6 14" id="KW-0479">Metal-binding</keyword>
<feature type="binding site" evidence="14">
    <location>
        <position position="99"/>
    </location>
    <ligand>
        <name>[4Fe-4S] cluster</name>
        <dbReference type="ChEBI" id="CHEBI:49883"/>
        <label>1</label>
    </ligand>
</feature>
<evidence type="ECO:0000313" key="18">
    <source>
        <dbReference type="EMBL" id="AGQ19115.1"/>
    </source>
</evidence>
<evidence type="ECO:0000256" key="7">
    <source>
        <dbReference type="ARBA" id="ARBA00023004"/>
    </source>
</evidence>
<evidence type="ECO:0000256" key="2">
    <source>
        <dbReference type="ARBA" id="ARBA00022485"/>
    </source>
</evidence>
<proteinExistence type="inferred from homology"/>
<feature type="domain" description="MTTase N-terminal" evidence="16">
    <location>
        <begin position="20"/>
        <end position="136"/>
    </location>
</feature>
<comment type="similarity">
    <text evidence="14">Belongs to the methylthiotransferase family. MiaB subfamily.</text>
</comment>
<comment type="subcellular location">
    <subcellularLocation>
        <location evidence="14">Cytoplasm</location>
    </subcellularLocation>
</comment>
<accession>S5DQH0</accession>
<dbReference type="GO" id="GO:0035597">
    <property type="term" value="F:tRNA-2-methylthio-N(6)-dimethylallyladenosine(37) synthase activity"/>
    <property type="evidence" value="ECO:0007669"/>
    <property type="project" value="UniProtKB-EC"/>
</dbReference>
<dbReference type="Pfam" id="PF04055">
    <property type="entry name" value="Radical_SAM"/>
    <property type="match status" value="1"/>
</dbReference>
<organism evidence="18">
    <name type="scientific">Candidatus Actinomarina minuta</name>
    <dbReference type="NCBI Taxonomy" id="1389454"/>
    <lineage>
        <taxon>Bacteria</taxon>
        <taxon>Bacillati</taxon>
        <taxon>Actinomycetota</taxon>
        <taxon>Actinomycetes</taxon>
        <taxon>Candidatus Actinomarinidae</taxon>
        <taxon>Candidatus Actinomarinales</taxon>
        <taxon>Candidatus Actinomarineae</taxon>
        <taxon>Candidatus Actinomarinaceae</taxon>
        <taxon>Candidatus Actinomarina</taxon>
    </lineage>
</organism>
<dbReference type="PROSITE" id="PS50926">
    <property type="entry name" value="TRAM"/>
    <property type="match status" value="1"/>
</dbReference>
<feature type="binding site" evidence="14">
    <location>
        <position position="172"/>
    </location>
    <ligand>
        <name>[4Fe-4S] cluster</name>
        <dbReference type="ChEBI" id="CHEBI:49883"/>
        <label>2</label>
        <note>4Fe-4S-S-AdoMet</note>
    </ligand>
</feature>
<keyword evidence="5 14" id="KW-0819">tRNA processing</keyword>
<dbReference type="InterPro" id="IPR002792">
    <property type="entry name" value="TRAM_dom"/>
</dbReference>
<keyword evidence="7 14" id="KW-0408">Iron</keyword>
<dbReference type="InterPro" id="IPR038135">
    <property type="entry name" value="Methylthiotransferase_N_sf"/>
</dbReference>
<dbReference type="PROSITE" id="PS51449">
    <property type="entry name" value="MTTASE_N"/>
    <property type="match status" value="1"/>
</dbReference>
<dbReference type="PANTHER" id="PTHR43020">
    <property type="entry name" value="CDK5 REGULATORY SUBUNIT-ASSOCIATED PROTEIN 1"/>
    <property type="match status" value="1"/>
</dbReference>
<dbReference type="SFLD" id="SFLDS00029">
    <property type="entry name" value="Radical_SAM"/>
    <property type="match status" value="1"/>
</dbReference>
<keyword evidence="3 14" id="KW-0808">Transferase</keyword>
<feature type="domain" description="Radical SAM core" evidence="17">
    <location>
        <begin position="158"/>
        <end position="393"/>
    </location>
</feature>
<dbReference type="PANTHER" id="PTHR43020:SF2">
    <property type="entry name" value="MITOCHONDRIAL TRNA METHYLTHIOTRANSFERASE CDK5RAP1"/>
    <property type="match status" value="1"/>
</dbReference>
<dbReference type="GO" id="GO:0046872">
    <property type="term" value="F:metal ion binding"/>
    <property type="evidence" value="ECO:0007669"/>
    <property type="project" value="UniProtKB-KW"/>
</dbReference>
<evidence type="ECO:0000256" key="9">
    <source>
        <dbReference type="ARBA" id="ARBA00033765"/>
    </source>
</evidence>